<evidence type="ECO:0000256" key="2">
    <source>
        <dbReference type="SAM" id="Phobius"/>
    </source>
</evidence>
<comment type="caution">
    <text evidence="5">The sequence shown here is derived from an EMBL/GenBank/DDBJ whole genome shotgun (WGS) entry which is preliminary data.</text>
</comment>
<evidence type="ECO:0000313" key="5">
    <source>
        <dbReference type="EMBL" id="KNY25073.1"/>
    </source>
</evidence>
<feature type="domain" description="PLD phosphodiesterase" evidence="4">
    <location>
        <begin position="100"/>
        <end position="127"/>
    </location>
</feature>
<dbReference type="Pfam" id="PF19909">
    <property type="entry name" value="DUF6382"/>
    <property type="match status" value="1"/>
</dbReference>
<dbReference type="OrthoDB" id="9783862at2"/>
<evidence type="ECO:0000259" key="4">
    <source>
        <dbReference type="PROSITE" id="PS50035"/>
    </source>
</evidence>
<feature type="transmembrane region" description="Helical" evidence="2">
    <location>
        <begin position="318"/>
        <end position="336"/>
    </location>
</feature>
<dbReference type="PROSITE" id="PS50006">
    <property type="entry name" value="FHA_DOMAIN"/>
    <property type="match status" value="1"/>
</dbReference>
<dbReference type="InterPro" id="IPR050923">
    <property type="entry name" value="Cell_Proc_Reg/RNA_Proc"/>
</dbReference>
<dbReference type="InterPro" id="IPR045962">
    <property type="entry name" value="DUF6382"/>
</dbReference>
<dbReference type="Gene3D" id="2.60.200.20">
    <property type="match status" value="1"/>
</dbReference>
<dbReference type="SUPFAM" id="SSF49879">
    <property type="entry name" value="SMAD/FHA domain"/>
    <property type="match status" value="1"/>
</dbReference>
<dbReference type="GO" id="GO:0006793">
    <property type="term" value="P:phosphorus metabolic process"/>
    <property type="evidence" value="ECO:0007669"/>
    <property type="project" value="UniProtKB-ARBA"/>
</dbReference>
<dbReference type="Proteomes" id="UP000036923">
    <property type="component" value="Unassembled WGS sequence"/>
</dbReference>
<dbReference type="PROSITE" id="PS50035">
    <property type="entry name" value="PLD"/>
    <property type="match status" value="1"/>
</dbReference>
<dbReference type="AlphaFoldDB" id="A0A0L6JH70"/>
<dbReference type="STRING" id="398512.Bccel_0330"/>
<dbReference type="SMART" id="SM00240">
    <property type="entry name" value="FHA"/>
    <property type="match status" value="1"/>
</dbReference>
<dbReference type="InterPro" id="IPR008984">
    <property type="entry name" value="SMAD_FHA_dom_sf"/>
</dbReference>
<feature type="compositionally biased region" description="Basic and acidic residues" evidence="1">
    <location>
        <begin position="364"/>
        <end position="382"/>
    </location>
</feature>
<feature type="transmembrane region" description="Helical" evidence="2">
    <location>
        <begin position="289"/>
        <end position="312"/>
    </location>
</feature>
<protein>
    <submittedName>
        <fullName evidence="5">Forkhead-associated protein</fullName>
    </submittedName>
</protein>
<organism evidence="5 6">
    <name type="scientific">Pseudobacteroides cellulosolvens ATCC 35603 = DSM 2933</name>
    <dbReference type="NCBI Taxonomy" id="398512"/>
    <lineage>
        <taxon>Bacteria</taxon>
        <taxon>Bacillati</taxon>
        <taxon>Bacillota</taxon>
        <taxon>Clostridia</taxon>
        <taxon>Eubacteriales</taxon>
        <taxon>Oscillospiraceae</taxon>
        <taxon>Pseudobacteroides</taxon>
    </lineage>
</organism>
<dbReference type="PANTHER" id="PTHR23308">
    <property type="entry name" value="NUCLEAR INHIBITOR OF PROTEIN PHOSPHATASE-1"/>
    <property type="match status" value="1"/>
</dbReference>
<name>A0A0L6JH70_9FIRM</name>
<gene>
    <name evidence="5" type="ORF">Bccel_0330</name>
</gene>
<dbReference type="InterPro" id="IPR001736">
    <property type="entry name" value="PLipase_D/transphosphatidylase"/>
</dbReference>
<dbReference type="Pfam" id="PF00498">
    <property type="entry name" value="FHA"/>
    <property type="match status" value="1"/>
</dbReference>
<keyword evidence="2" id="KW-0812">Transmembrane</keyword>
<dbReference type="GO" id="GO:0003824">
    <property type="term" value="F:catalytic activity"/>
    <property type="evidence" value="ECO:0007669"/>
    <property type="project" value="InterPro"/>
</dbReference>
<evidence type="ECO:0000259" key="3">
    <source>
        <dbReference type="PROSITE" id="PS50006"/>
    </source>
</evidence>
<keyword evidence="2" id="KW-0472">Membrane</keyword>
<keyword evidence="2" id="KW-1133">Transmembrane helix</keyword>
<accession>A0A0L6JH70</accession>
<reference evidence="6" key="1">
    <citation type="submission" date="2015-07" db="EMBL/GenBank/DDBJ databases">
        <title>Near-Complete Genome Sequence of the Cellulolytic Bacterium Bacteroides (Pseudobacteroides) cellulosolvens ATCC 35603.</title>
        <authorList>
            <person name="Dassa B."/>
            <person name="Utturkar S.M."/>
            <person name="Klingeman D.M."/>
            <person name="Hurt R.A."/>
            <person name="Keller M."/>
            <person name="Xu J."/>
            <person name="Reddy Y.H.K."/>
            <person name="Borovok I."/>
            <person name="Grinberg I.R."/>
            <person name="Lamed R."/>
            <person name="Zhivin O."/>
            <person name="Bayer E.A."/>
            <person name="Brown S.D."/>
        </authorList>
    </citation>
    <scope>NUCLEOTIDE SEQUENCE [LARGE SCALE GENOMIC DNA]</scope>
    <source>
        <strain evidence="6">DSM 2933</strain>
    </source>
</reference>
<dbReference type="EMBL" id="LGTC01000001">
    <property type="protein sequence ID" value="KNY25073.1"/>
    <property type="molecule type" value="Genomic_DNA"/>
</dbReference>
<dbReference type="CDD" id="cd00060">
    <property type="entry name" value="FHA"/>
    <property type="match status" value="1"/>
</dbReference>
<dbReference type="eggNOG" id="COG1716">
    <property type="taxonomic scope" value="Bacteria"/>
</dbReference>
<feature type="domain" description="FHA" evidence="3">
    <location>
        <begin position="450"/>
        <end position="500"/>
    </location>
</feature>
<evidence type="ECO:0000313" key="6">
    <source>
        <dbReference type="Proteomes" id="UP000036923"/>
    </source>
</evidence>
<evidence type="ECO:0000256" key="1">
    <source>
        <dbReference type="SAM" id="MobiDB-lite"/>
    </source>
</evidence>
<sequence>MSYLKDLFRFEFESDSSSSYLVLRNLEEDKLQKLQIEMIEQNPHVNIVPLSLRVKNNEYMIFYNITSKITLSKLLKRKNLKKDEFLDLLISICKTILDCKNYYAHDKNFAIDEDMIYVNPANLDASLIYIPVNFQVSFKDVFVQFVKKLIDDLVRIDECEDLGFLQRIRIQLREDIFSIKEFINFLTGFRYKTESKFDSNRSISEEFAPENDTKNKIVQQKCTLIKERDNSQEIKLPKAAAGDQKAAINIPPSAGTNKLKDQKPNNTFIPVGVNSSSSRDTALIYPKKSIYAAIGLQALVIIIIAISIIGVLKSKGQDFSIILGVAIVLAAVDFLIMRNLFDKNKMIPANITESRSFYISSKDNQNETRTKEDGKGHKEKHTGNKEIYTGLGEIECDAVGRMLANDLGTEILYDNCKDDTVILKESQNHPYLIGKNDGKNMKIIINKDSFLIGRLKSEVDCEINNTSISKIHTEIIKRDGHFFIKDLNSSNGTYVNSERIKSNFEIEIKNHDIIGIANLEFEFLVFRS</sequence>
<dbReference type="RefSeq" id="WP_036946226.1">
    <property type="nucleotide sequence ID" value="NZ_KN050763.1"/>
</dbReference>
<dbReference type="InterPro" id="IPR000253">
    <property type="entry name" value="FHA_dom"/>
</dbReference>
<keyword evidence="6" id="KW-1185">Reference proteome</keyword>
<proteinExistence type="predicted"/>
<feature type="region of interest" description="Disordered" evidence="1">
    <location>
        <begin position="362"/>
        <end position="382"/>
    </location>
</feature>